<gene>
    <name evidence="8" type="ORF">OMAG_002120</name>
</gene>
<keyword evidence="8" id="KW-0946">Virion</keyword>
<dbReference type="UniPathway" id="UPA00124"/>
<dbReference type="Proteomes" id="UP000033428">
    <property type="component" value="Unassembled WGS sequence"/>
</dbReference>
<proteinExistence type="inferred from homology"/>
<dbReference type="PANTHER" id="PTHR10491:SF4">
    <property type="entry name" value="METHIONINE ADENOSYLTRANSFERASE 2 SUBUNIT BETA"/>
    <property type="match status" value="1"/>
</dbReference>
<comment type="pathway">
    <text evidence="1 6">Carbohydrate biosynthesis; dTDP-L-rhamnose biosynthesis.</text>
</comment>
<dbReference type="Gene3D" id="3.90.25.10">
    <property type="entry name" value="UDP-galactose 4-epimerase, domain 1"/>
    <property type="match status" value="1"/>
</dbReference>
<dbReference type="GO" id="GO:0019305">
    <property type="term" value="P:dTDP-rhamnose biosynthetic process"/>
    <property type="evidence" value="ECO:0007669"/>
    <property type="project" value="UniProtKB-UniPathway"/>
</dbReference>
<dbReference type="InterPro" id="IPR036291">
    <property type="entry name" value="NAD(P)-bd_dom_sf"/>
</dbReference>
<reference evidence="8 9" key="1">
    <citation type="submission" date="2015-02" db="EMBL/GenBank/DDBJ databases">
        <title>Single-cell genomics of uncultivated deep-branching MTB reveals a conserved set of magnetosome genes.</title>
        <authorList>
            <person name="Kolinko S."/>
            <person name="Richter M."/>
            <person name="Glockner F.O."/>
            <person name="Brachmann A."/>
            <person name="Schuler D."/>
        </authorList>
    </citation>
    <scope>NUCLEOTIDE SEQUENCE [LARGE SCALE GENOMIC DNA]</scope>
    <source>
        <strain evidence="8">SKK-01</strain>
    </source>
</reference>
<dbReference type="GO" id="GO:0005829">
    <property type="term" value="C:cytosol"/>
    <property type="evidence" value="ECO:0007669"/>
    <property type="project" value="TreeGrafter"/>
</dbReference>
<evidence type="ECO:0000259" key="7">
    <source>
        <dbReference type="Pfam" id="PF04321"/>
    </source>
</evidence>
<dbReference type="GO" id="GO:0008831">
    <property type="term" value="F:dTDP-4-dehydrorhamnose reductase activity"/>
    <property type="evidence" value="ECO:0007669"/>
    <property type="project" value="UniProtKB-EC"/>
</dbReference>
<feature type="domain" description="RmlD-like substrate binding" evidence="7">
    <location>
        <begin position="1"/>
        <end position="294"/>
    </location>
</feature>
<evidence type="ECO:0000256" key="6">
    <source>
        <dbReference type="RuleBase" id="RU364082"/>
    </source>
</evidence>
<dbReference type="EC" id="1.1.1.133" evidence="3 6"/>
<evidence type="ECO:0000256" key="2">
    <source>
        <dbReference type="ARBA" id="ARBA00010944"/>
    </source>
</evidence>
<evidence type="ECO:0000313" key="8">
    <source>
        <dbReference type="EMBL" id="KJJ84006.1"/>
    </source>
</evidence>
<comment type="similarity">
    <text evidence="2 6">Belongs to the dTDP-4-dehydrorhamnose reductase family.</text>
</comment>
<keyword evidence="6" id="KW-0560">Oxidoreductase</keyword>
<dbReference type="Gene3D" id="3.40.50.720">
    <property type="entry name" value="NAD(P)-binding Rossmann-like Domain"/>
    <property type="match status" value="1"/>
</dbReference>
<dbReference type="AlphaFoldDB" id="A0A0F0CR62"/>
<comment type="function">
    <text evidence="6">Catalyzes the reduction of dTDP-6-deoxy-L-lyxo-4-hexulose to yield dTDP-L-rhamnose.</text>
</comment>
<evidence type="ECO:0000256" key="4">
    <source>
        <dbReference type="ARBA" id="ARBA00017099"/>
    </source>
</evidence>
<evidence type="ECO:0000256" key="3">
    <source>
        <dbReference type="ARBA" id="ARBA00012929"/>
    </source>
</evidence>
<keyword evidence="8" id="KW-0167">Capsid protein</keyword>
<protein>
    <recommendedName>
        <fullName evidence="4 6">dTDP-4-dehydrorhamnose reductase</fullName>
        <ecNumber evidence="3 6">1.1.1.133</ecNumber>
    </recommendedName>
</protein>
<name>A0A0F0CR62_9BACT</name>
<evidence type="ECO:0000256" key="5">
    <source>
        <dbReference type="ARBA" id="ARBA00048200"/>
    </source>
</evidence>
<keyword evidence="6" id="KW-0521">NADP</keyword>
<dbReference type="SUPFAM" id="SSF51735">
    <property type="entry name" value="NAD(P)-binding Rossmann-fold domains"/>
    <property type="match status" value="1"/>
</dbReference>
<dbReference type="InterPro" id="IPR005913">
    <property type="entry name" value="dTDP_dehydrorham_reduct"/>
</dbReference>
<evidence type="ECO:0000256" key="1">
    <source>
        <dbReference type="ARBA" id="ARBA00004781"/>
    </source>
</evidence>
<dbReference type="PATRIC" id="fig|1609969.3.peg.2255"/>
<dbReference type="CDD" id="cd05254">
    <property type="entry name" value="dTDP_HR_like_SDR_e"/>
    <property type="match status" value="1"/>
</dbReference>
<comment type="catalytic activity">
    <reaction evidence="5">
        <text>dTDP-beta-L-rhamnose + NADP(+) = dTDP-4-dehydro-beta-L-rhamnose + NADPH + H(+)</text>
        <dbReference type="Rhea" id="RHEA:21796"/>
        <dbReference type="ChEBI" id="CHEBI:15378"/>
        <dbReference type="ChEBI" id="CHEBI:57510"/>
        <dbReference type="ChEBI" id="CHEBI:57783"/>
        <dbReference type="ChEBI" id="CHEBI:58349"/>
        <dbReference type="ChEBI" id="CHEBI:62830"/>
        <dbReference type="EC" id="1.1.1.133"/>
    </reaction>
</comment>
<comment type="caution">
    <text evidence="8">The sequence shown here is derived from an EMBL/GenBank/DDBJ whole genome shotgun (WGS) entry which is preliminary data.</text>
</comment>
<evidence type="ECO:0000313" key="9">
    <source>
        <dbReference type="Proteomes" id="UP000033428"/>
    </source>
</evidence>
<dbReference type="PANTHER" id="PTHR10491">
    <property type="entry name" value="DTDP-4-DEHYDRORHAMNOSE REDUCTASE"/>
    <property type="match status" value="1"/>
</dbReference>
<accession>A0A0F0CR62</accession>
<dbReference type="NCBIfam" id="TIGR01214">
    <property type="entry name" value="rmlD"/>
    <property type="match status" value="1"/>
</dbReference>
<dbReference type="Pfam" id="PF04321">
    <property type="entry name" value="RmlD_sub_bind"/>
    <property type="match status" value="1"/>
</dbReference>
<sequence>MKILITGSNGMLAYALEDILSPKHTLFGIDALDGEKYKLEKFFKIDITSMLQLSKIQDFGTLDLIIHTAAWTDVDASELDHNKTMMVNFKGTKNLVDIVRESAVPIIFISTDFVFDGTKKMPYIETDTPSPINTYGMSKYEGEKYVRSCLKKYAIIRTSWLFGKHGKNFVDTILKKAREEKHLKIVSDQIGSPTYTIDLAMAILKLIETGTIEKEPGEIFHAANTDQCSWHEFAGYILDTAGITDITVTPITSKELSRPAKRPLFSVLNSDKLKNFTGYHMRPWREALCEYLKSKK</sequence>
<dbReference type="InterPro" id="IPR029903">
    <property type="entry name" value="RmlD-like-bd"/>
</dbReference>
<keyword evidence="9" id="KW-1185">Reference proteome</keyword>
<organism evidence="8 9">
    <name type="scientific">Candidatus Omnitrophus magneticus</name>
    <dbReference type="NCBI Taxonomy" id="1609969"/>
    <lineage>
        <taxon>Bacteria</taxon>
        <taxon>Pseudomonadati</taxon>
        <taxon>Candidatus Omnitrophota</taxon>
        <taxon>Candidatus Omnitrophus</taxon>
    </lineage>
</organism>
<dbReference type="EMBL" id="JYNY01000419">
    <property type="protein sequence ID" value="KJJ84006.1"/>
    <property type="molecule type" value="Genomic_DNA"/>
</dbReference>